<dbReference type="InterPro" id="IPR000014">
    <property type="entry name" value="PAS"/>
</dbReference>
<evidence type="ECO:0000256" key="2">
    <source>
        <dbReference type="ARBA" id="ARBA00004651"/>
    </source>
</evidence>
<dbReference type="PANTHER" id="PTHR45339">
    <property type="entry name" value="HYBRID SIGNAL TRANSDUCTION HISTIDINE KINASE J"/>
    <property type="match status" value="1"/>
</dbReference>
<evidence type="ECO:0000313" key="19">
    <source>
        <dbReference type="Proteomes" id="UP000037600"/>
    </source>
</evidence>
<evidence type="ECO:0000256" key="9">
    <source>
        <dbReference type="ARBA" id="ARBA00022777"/>
    </source>
</evidence>
<dbReference type="CDD" id="cd16922">
    <property type="entry name" value="HATPase_EvgS-ArcB-TorS-like"/>
    <property type="match status" value="1"/>
</dbReference>
<dbReference type="GO" id="GO:0005886">
    <property type="term" value="C:plasma membrane"/>
    <property type="evidence" value="ECO:0007669"/>
    <property type="project" value="UniProtKB-SubCell"/>
</dbReference>
<keyword evidence="12" id="KW-0902">Two-component regulatory system</keyword>
<dbReference type="PROSITE" id="PS50112">
    <property type="entry name" value="PAS"/>
    <property type="match status" value="1"/>
</dbReference>
<dbReference type="Proteomes" id="UP000037600">
    <property type="component" value="Unassembled WGS sequence"/>
</dbReference>
<feature type="modified residue" description="4-aspartylphosphate" evidence="13">
    <location>
        <position position="926"/>
    </location>
</feature>
<dbReference type="Gene3D" id="1.10.287.130">
    <property type="match status" value="1"/>
</dbReference>
<dbReference type="PROSITE" id="PS50110">
    <property type="entry name" value="RESPONSE_REGULATORY"/>
    <property type="match status" value="1"/>
</dbReference>
<dbReference type="CDD" id="cd00082">
    <property type="entry name" value="HisKA"/>
    <property type="match status" value="1"/>
</dbReference>
<dbReference type="Pfam" id="PF00072">
    <property type="entry name" value="Response_reg"/>
    <property type="match status" value="1"/>
</dbReference>
<dbReference type="NCBIfam" id="TIGR00229">
    <property type="entry name" value="sensory_box"/>
    <property type="match status" value="1"/>
</dbReference>
<feature type="transmembrane region" description="Helical" evidence="14">
    <location>
        <begin position="305"/>
        <end position="325"/>
    </location>
</feature>
<dbReference type="GO" id="GO:0005524">
    <property type="term" value="F:ATP binding"/>
    <property type="evidence" value="ECO:0007669"/>
    <property type="project" value="UniProtKB-KW"/>
</dbReference>
<gene>
    <name evidence="18" type="ORF">XM47_09535</name>
</gene>
<comment type="subcellular location">
    <subcellularLocation>
        <location evidence="2">Cell membrane</location>
        <topology evidence="2">Multi-pass membrane protein</topology>
    </subcellularLocation>
</comment>
<dbReference type="STRING" id="1513271.XM47_09535"/>
<accession>A0A0J8GX34</accession>
<keyword evidence="9" id="KW-0418">Kinase</keyword>
<name>A0A0J8GX34_9ALTE</name>
<dbReference type="Pfam" id="PF13426">
    <property type="entry name" value="PAS_9"/>
    <property type="match status" value="1"/>
</dbReference>
<dbReference type="AlphaFoldDB" id="A0A0J8GX34"/>
<dbReference type="Gene3D" id="3.30.565.10">
    <property type="entry name" value="Histidine kinase-like ATPase, C-terminal domain"/>
    <property type="match status" value="1"/>
</dbReference>
<dbReference type="Pfam" id="PF21623">
    <property type="entry name" value="HK_sensor_dom_bact"/>
    <property type="match status" value="1"/>
</dbReference>
<dbReference type="SUPFAM" id="SSF103190">
    <property type="entry name" value="Sensory domain-like"/>
    <property type="match status" value="1"/>
</dbReference>
<comment type="catalytic activity">
    <reaction evidence="1">
        <text>ATP + protein L-histidine = ADP + protein N-phospho-L-histidine.</text>
        <dbReference type="EC" id="2.7.13.3"/>
    </reaction>
</comment>
<evidence type="ECO:0000256" key="14">
    <source>
        <dbReference type="SAM" id="Phobius"/>
    </source>
</evidence>
<dbReference type="SUPFAM" id="SSF55785">
    <property type="entry name" value="PYP-like sensor domain (PAS domain)"/>
    <property type="match status" value="1"/>
</dbReference>
<proteinExistence type="predicted"/>
<evidence type="ECO:0000256" key="1">
    <source>
        <dbReference type="ARBA" id="ARBA00000085"/>
    </source>
</evidence>
<keyword evidence="6" id="KW-0808">Transferase</keyword>
<dbReference type="InterPro" id="IPR036097">
    <property type="entry name" value="HisK_dim/P_sf"/>
</dbReference>
<keyword evidence="19" id="KW-1185">Reference proteome</keyword>
<evidence type="ECO:0000256" key="5">
    <source>
        <dbReference type="ARBA" id="ARBA00022553"/>
    </source>
</evidence>
<evidence type="ECO:0000256" key="4">
    <source>
        <dbReference type="ARBA" id="ARBA00022475"/>
    </source>
</evidence>
<comment type="caution">
    <text evidence="18">The sequence shown here is derived from an EMBL/GenBank/DDBJ whole genome shotgun (WGS) entry which is preliminary data.</text>
</comment>
<dbReference type="PANTHER" id="PTHR45339:SF1">
    <property type="entry name" value="HYBRID SIGNAL TRANSDUCTION HISTIDINE KINASE J"/>
    <property type="match status" value="1"/>
</dbReference>
<dbReference type="InterPro" id="IPR035965">
    <property type="entry name" value="PAS-like_dom_sf"/>
</dbReference>
<dbReference type="SMART" id="SM00388">
    <property type="entry name" value="HisKA"/>
    <property type="match status" value="1"/>
</dbReference>
<evidence type="ECO:0000256" key="7">
    <source>
        <dbReference type="ARBA" id="ARBA00022692"/>
    </source>
</evidence>
<dbReference type="Gene3D" id="3.30.450.20">
    <property type="entry name" value="PAS domain"/>
    <property type="match status" value="2"/>
</dbReference>
<feature type="domain" description="PAS" evidence="17">
    <location>
        <begin position="335"/>
        <end position="406"/>
    </location>
</feature>
<keyword evidence="11 14" id="KW-1133">Transmembrane helix</keyword>
<evidence type="ECO:0000313" key="18">
    <source>
        <dbReference type="EMBL" id="KMT65268.1"/>
    </source>
</evidence>
<dbReference type="GO" id="GO:0000155">
    <property type="term" value="F:phosphorelay sensor kinase activity"/>
    <property type="evidence" value="ECO:0007669"/>
    <property type="project" value="InterPro"/>
</dbReference>
<dbReference type="InterPro" id="IPR001789">
    <property type="entry name" value="Sig_transdc_resp-reg_receiver"/>
</dbReference>
<evidence type="ECO:0000256" key="6">
    <source>
        <dbReference type="ARBA" id="ARBA00022679"/>
    </source>
</evidence>
<dbReference type="PRINTS" id="PR00344">
    <property type="entry name" value="BCTRLSENSOR"/>
</dbReference>
<dbReference type="Gene3D" id="3.40.50.2300">
    <property type="match status" value="1"/>
</dbReference>
<dbReference type="InterPro" id="IPR004358">
    <property type="entry name" value="Sig_transdc_His_kin-like_C"/>
</dbReference>
<evidence type="ECO:0000256" key="13">
    <source>
        <dbReference type="PROSITE-ProRule" id="PRU00169"/>
    </source>
</evidence>
<dbReference type="InterPro" id="IPR029151">
    <property type="entry name" value="Sensor-like_sf"/>
</dbReference>
<reference evidence="18 19" key="1">
    <citation type="submission" date="2015-04" db="EMBL/GenBank/DDBJ databases">
        <title>Draft Genome Sequence of the Novel Agar-Digesting Marine Bacterium Q1.</title>
        <authorList>
            <person name="Li Y."/>
            <person name="Li D."/>
            <person name="Chen G."/>
            <person name="Du Z."/>
        </authorList>
    </citation>
    <scope>NUCLEOTIDE SEQUENCE [LARGE SCALE GENOMIC DNA]</scope>
    <source>
        <strain evidence="18 19">Q1</strain>
    </source>
</reference>
<dbReference type="InterPro" id="IPR003594">
    <property type="entry name" value="HATPase_dom"/>
</dbReference>
<dbReference type="InterPro" id="IPR003661">
    <property type="entry name" value="HisK_dim/P_dom"/>
</dbReference>
<evidence type="ECO:0000256" key="10">
    <source>
        <dbReference type="ARBA" id="ARBA00022840"/>
    </source>
</evidence>
<feature type="domain" description="Response regulatory" evidence="16">
    <location>
        <begin position="873"/>
        <end position="996"/>
    </location>
</feature>
<dbReference type="Pfam" id="PF00512">
    <property type="entry name" value="HisKA"/>
    <property type="match status" value="1"/>
</dbReference>
<evidence type="ECO:0000256" key="11">
    <source>
        <dbReference type="ARBA" id="ARBA00022989"/>
    </source>
</evidence>
<sequence>MLLSKEYIYQEAAQSGTDKLIKSVNNQVNILEQEFNLSRNDAAFLHALPPISGLARSINNNDLDPYDGTQTEQWKLRLQKIFVAFIEKNPSIRQIRFISKLNQGKEIVRVERRNANINIINQDLLQQKGESDYFKRSQTLIPNEIYISDITLNKEFGKIETPIWSTYRVVKPIYYQQQFFGAVVINFNASVLFNKLKQYQTQGNLEHYLVNQNGEFWLAPQSEYAFAKALGKPIYQWSQIAEEANLSKLLTKPVATKVNGEHALVLAKNIDLDISPDLTREIYIISVLKADSIEAVWLTQKNKLVIIYIVVVILLGSIIWFYQVYVNKLIYLNDSQSRYQAIVTSSSDAIVGIAENGDILSWNQSAQYLFGIDEIDAIGRPFWDLFNLKSNDAIQKSVIRKAIETNESKFIEVENDSGCEQKTILSIYISPVKTPDNKANEISAIIRDITEQRINETKIKNMNTNLEQQVQQRTVQLEQAKEQALSASVAKSEFVANISHEIRTPLNGISGMIELLKKDTLSTKQQHYLSMASCSVNTLSVLINDLLDMSKIESGKLDIECIEYDLIEIVNTVISSLYIKASEKGLELILDQLNLQHRFLMGDPTRLKQSLTNLIGNAIKFTSEGEITITLSTSLLPTNQIDLKLEVKDTGIGINQAQQDKLFKPFTQADSSISRKFGGTGLGLSITKQLVELMNGKISVESRFNQGSNFTINITTELAQTQSQNELLQPLLLGIKIALFIKNNSLQNYLIKQFNFWKAEITNLSDIDKLNLTSDKMARLPDIIIVEEEFMTDSLFRFIQAKSNTLCILISVNLDISTEYTSPNIRHYPKPILIDSLIDEIKTRKQRHVSSANKSINFNHFSTKTLDTISNKHVLIVDDNEVNRIVAAGLLEELNLKISMAINGQEAINVLSKVQDKNQLPLVLMDCQMPVMDGLTATSLIRQGKAGQLALNTTIIAMTAGAMDSEQKACINAGMNDFVSKPIDTKNFVKKIIHWLAEKDEVEVEFID</sequence>
<feature type="domain" description="Histidine kinase" evidence="15">
    <location>
        <begin position="497"/>
        <end position="718"/>
    </location>
</feature>
<dbReference type="EMBL" id="LAZL01000012">
    <property type="protein sequence ID" value="KMT65268.1"/>
    <property type="molecule type" value="Genomic_DNA"/>
</dbReference>
<dbReference type="SUPFAM" id="SSF55874">
    <property type="entry name" value="ATPase domain of HSP90 chaperone/DNA topoisomerase II/histidine kinase"/>
    <property type="match status" value="1"/>
</dbReference>
<dbReference type="PROSITE" id="PS50109">
    <property type="entry name" value="HIS_KIN"/>
    <property type="match status" value="1"/>
</dbReference>
<evidence type="ECO:0000259" key="17">
    <source>
        <dbReference type="PROSITE" id="PS50112"/>
    </source>
</evidence>
<dbReference type="SMART" id="SM00387">
    <property type="entry name" value="HATPase_c"/>
    <property type="match status" value="1"/>
</dbReference>
<dbReference type="RefSeq" id="WP_048691995.1">
    <property type="nucleotide sequence ID" value="NZ_KQ130489.1"/>
</dbReference>
<dbReference type="SUPFAM" id="SSF52172">
    <property type="entry name" value="CheY-like"/>
    <property type="match status" value="1"/>
</dbReference>
<dbReference type="EC" id="2.7.13.3" evidence="3"/>
<dbReference type="InterPro" id="IPR011006">
    <property type="entry name" value="CheY-like_superfamily"/>
</dbReference>
<evidence type="ECO:0000259" key="15">
    <source>
        <dbReference type="PROSITE" id="PS50109"/>
    </source>
</evidence>
<dbReference type="InterPro" id="IPR005467">
    <property type="entry name" value="His_kinase_dom"/>
</dbReference>
<protein>
    <recommendedName>
        <fullName evidence="3">histidine kinase</fullName>
        <ecNumber evidence="3">2.7.13.3</ecNumber>
    </recommendedName>
</protein>
<keyword evidence="7 14" id="KW-0812">Transmembrane</keyword>
<dbReference type="SMART" id="SM00448">
    <property type="entry name" value="REC"/>
    <property type="match status" value="1"/>
</dbReference>
<keyword evidence="10" id="KW-0067">ATP-binding</keyword>
<keyword evidence="14" id="KW-0472">Membrane</keyword>
<dbReference type="SMART" id="SM00091">
    <property type="entry name" value="PAS"/>
    <property type="match status" value="1"/>
</dbReference>
<organism evidence="18 19">
    <name type="scientific">Catenovulum maritimum</name>
    <dbReference type="NCBI Taxonomy" id="1513271"/>
    <lineage>
        <taxon>Bacteria</taxon>
        <taxon>Pseudomonadati</taxon>
        <taxon>Pseudomonadota</taxon>
        <taxon>Gammaproteobacteria</taxon>
        <taxon>Alteromonadales</taxon>
        <taxon>Alteromonadaceae</taxon>
        <taxon>Catenovulum</taxon>
    </lineage>
</organism>
<keyword evidence="4" id="KW-1003">Cell membrane</keyword>
<dbReference type="FunFam" id="3.30.565.10:FF:000010">
    <property type="entry name" value="Sensor histidine kinase RcsC"/>
    <property type="match status" value="1"/>
</dbReference>
<dbReference type="CDD" id="cd00130">
    <property type="entry name" value="PAS"/>
    <property type="match status" value="1"/>
</dbReference>
<evidence type="ECO:0000256" key="8">
    <source>
        <dbReference type="ARBA" id="ARBA00022741"/>
    </source>
</evidence>
<evidence type="ECO:0000259" key="16">
    <source>
        <dbReference type="PROSITE" id="PS50110"/>
    </source>
</evidence>
<dbReference type="Pfam" id="PF02518">
    <property type="entry name" value="HATPase_c"/>
    <property type="match status" value="1"/>
</dbReference>
<dbReference type="SUPFAM" id="SSF47384">
    <property type="entry name" value="Homodimeric domain of signal transducing histidine kinase"/>
    <property type="match status" value="1"/>
</dbReference>
<evidence type="ECO:0000256" key="3">
    <source>
        <dbReference type="ARBA" id="ARBA00012438"/>
    </source>
</evidence>
<dbReference type="InterPro" id="IPR036890">
    <property type="entry name" value="HATPase_C_sf"/>
</dbReference>
<dbReference type="CDD" id="cd17546">
    <property type="entry name" value="REC_hyHK_CKI1_RcsC-like"/>
    <property type="match status" value="1"/>
</dbReference>
<evidence type="ECO:0000256" key="12">
    <source>
        <dbReference type="ARBA" id="ARBA00023012"/>
    </source>
</evidence>
<keyword evidence="5 13" id="KW-0597">Phosphoprotein</keyword>
<dbReference type="InterPro" id="IPR048760">
    <property type="entry name" value="VP0354-like_sensor_dom"/>
</dbReference>
<keyword evidence="8" id="KW-0547">Nucleotide-binding</keyword>